<evidence type="ECO:0000313" key="2">
    <source>
        <dbReference type="Proteomes" id="UP001056120"/>
    </source>
</evidence>
<keyword evidence="2" id="KW-1185">Reference proteome</keyword>
<name>A0ACB9BZI8_9ASTR</name>
<protein>
    <submittedName>
        <fullName evidence="1">Uncharacterized protein</fullName>
    </submittedName>
</protein>
<proteinExistence type="predicted"/>
<comment type="caution">
    <text evidence="1">The sequence shown here is derived from an EMBL/GenBank/DDBJ whole genome shotgun (WGS) entry which is preliminary data.</text>
</comment>
<dbReference type="EMBL" id="CM042039">
    <property type="protein sequence ID" value="KAI3727390.1"/>
    <property type="molecule type" value="Genomic_DNA"/>
</dbReference>
<reference evidence="2" key="1">
    <citation type="journal article" date="2022" name="Mol. Ecol. Resour.">
        <title>The genomes of chicory, endive, great burdock and yacon provide insights into Asteraceae palaeo-polyploidization history and plant inulin production.</title>
        <authorList>
            <person name="Fan W."/>
            <person name="Wang S."/>
            <person name="Wang H."/>
            <person name="Wang A."/>
            <person name="Jiang F."/>
            <person name="Liu H."/>
            <person name="Zhao H."/>
            <person name="Xu D."/>
            <person name="Zhang Y."/>
        </authorList>
    </citation>
    <scope>NUCLEOTIDE SEQUENCE [LARGE SCALE GENOMIC DNA]</scope>
    <source>
        <strain evidence="2">cv. Yunnan</strain>
    </source>
</reference>
<sequence length="101" mass="10856">MLAYSAGLDGSSEDQWCDDCNETDGEDRGAISSFTLHIRNLETNIIPVLCGGGGGGEPTTIKSNQIKQIKSNQRKPSEIRAIGVLVFFNLSFAVQINILLG</sequence>
<dbReference type="Proteomes" id="UP001056120">
    <property type="component" value="Linkage Group LG22"/>
</dbReference>
<gene>
    <name evidence="1" type="ORF">L1987_67204</name>
</gene>
<evidence type="ECO:0000313" key="1">
    <source>
        <dbReference type="EMBL" id="KAI3727390.1"/>
    </source>
</evidence>
<accession>A0ACB9BZI8</accession>
<reference evidence="1 2" key="2">
    <citation type="journal article" date="2022" name="Mol. Ecol. Resour.">
        <title>The genomes of chicory, endive, great burdock and yacon provide insights into Asteraceae paleo-polyploidization history and plant inulin production.</title>
        <authorList>
            <person name="Fan W."/>
            <person name="Wang S."/>
            <person name="Wang H."/>
            <person name="Wang A."/>
            <person name="Jiang F."/>
            <person name="Liu H."/>
            <person name="Zhao H."/>
            <person name="Xu D."/>
            <person name="Zhang Y."/>
        </authorList>
    </citation>
    <scope>NUCLEOTIDE SEQUENCE [LARGE SCALE GENOMIC DNA]</scope>
    <source>
        <strain evidence="2">cv. Yunnan</strain>
        <tissue evidence="1">Leaves</tissue>
    </source>
</reference>
<organism evidence="1 2">
    <name type="scientific">Smallanthus sonchifolius</name>
    <dbReference type="NCBI Taxonomy" id="185202"/>
    <lineage>
        <taxon>Eukaryota</taxon>
        <taxon>Viridiplantae</taxon>
        <taxon>Streptophyta</taxon>
        <taxon>Embryophyta</taxon>
        <taxon>Tracheophyta</taxon>
        <taxon>Spermatophyta</taxon>
        <taxon>Magnoliopsida</taxon>
        <taxon>eudicotyledons</taxon>
        <taxon>Gunneridae</taxon>
        <taxon>Pentapetalae</taxon>
        <taxon>asterids</taxon>
        <taxon>campanulids</taxon>
        <taxon>Asterales</taxon>
        <taxon>Asteraceae</taxon>
        <taxon>Asteroideae</taxon>
        <taxon>Heliantheae alliance</taxon>
        <taxon>Millerieae</taxon>
        <taxon>Smallanthus</taxon>
    </lineage>
</organism>